<evidence type="ECO:0000313" key="2">
    <source>
        <dbReference type="Proteomes" id="UP000694399"/>
    </source>
</evidence>
<accession>A0A8C8XTN2</accession>
<sequence>MGIILPLKTLATQELTAKRKVSESTLQASFPVALGIRILTVALLMMKLFGTTVKQLCSIFTVKDFVQSFLNLQLY</sequence>
<dbReference type="GeneTree" id="ENSGT00950000185306"/>
<keyword evidence="2" id="KW-1185">Reference proteome</keyword>
<dbReference type="Proteomes" id="UP000694399">
    <property type="component" value="Chromosome B3"/>
</dbReference>
<dbReference type="Ensembl" id="ENSPLOT00000026330.1">
    <property type="protein sequence ID" value="ENSPLOP00000023840.1"/>
    <property type="gene ID" value="ENSPLOG00000017491.1"/>
</dbReference>
<evidence type="ECO:0000313" key="1">
    <source>
        <dbReference type="Ensembl" id="ENSPLOP00000023840.1"/>
    </source>
</evidence>
<reference evidence="1" key="2">
    <citation type="submission" date="2025-08" db="UniProtKB">
        <authorList>
            <consortium name="Ensembl"/>
        </authorList>
    </citation>
    <scope>IDENTIFICATION</scope>
</reference>
<organism evidence="1 2">
    <name type="scientific">Panthera leo</name>
    <name type="common">Lion</name>
    <dbReference type="NCBI Taxonomy" id="9689"/>
    <lineage>
        <taxon>Eukaryota</taxon>
        <taxon>Metazoa</taxon>
        <taxon>Chordata</taxon>
        <taxon>Craniata</taxon>
        <taxon>Vertebrata</taxon>
        <taxon>Euteleostomi</taxon>
        <taxon>Mammalia</taxon>
        <taxon>Eutheria</taxon>
        <taxon>Laurasiatheria</taxon>
        <taxon>Carnivora</taxon>
        <taxon>Feliformia</taxon>
        <taxon>Felidae</taxon>
        <taxon>Pantherinae</taxon>
        <taxon>Panthera</taxon>
    </lineage>
</organism>
<dbReference type="AlphaFoldDB" id="A0A8C8XTN2"/>
<name>A0A8C8XTN2_PANLE</name>
<reference evidence="1" key="3">
    <citation type="submission" date="2025-09" db="UniProtKB">
        <authorList>
            <consortium name="Ensembl"/>
        </authorList>
    </citation>
    <scope>IDENTIFICATION</scope>
</reference>
<protein>
    <submittedName>
        <fullName evidence="1">Uncharacterized protein</fullName>
    </submittedName>
</protein>
<proteinExistence type="predicted"/>
<reference evidence="1" key="1">
    <citation type="journal article" date="2019" name="bioRxiv">
        <title>Long live the king: chromosome-level assembly of the lion (Panthera leo) using linked-read, Hi-C, and long read data.</title>
        <authorList>
            <person name="Armstrong E.E."/>
            <person name="Taylor R.W."/>
            <person name="Miller D.E."/>
            <person name="Kaelin C."/>
            <person name="Barsh G."/>
            <person name="Hadly E.A."/>
            <person name="Petrov D."/>
        </authorList>
    </citation>
    <scope>NUCLEOTIDE SEQUENCE [LARGE SCALE GENOMIC DNA]</scope>
</reference>